<evidence type="ECO:0000313" key="1">
    <source>
        <dbReference type="EMBL" id="OCT87394.1"/>
    </source>
</evidence>
<accession>A0A974HRB7</accession>
<sequence>MIMEHTFENSAGKECPLALLVKLQKLQKTPMSTTNLLIYSGLNEGQHSALGYFSTYVSKLAPEYFNYF</sequence>
<dbReference type="EMBL" id="CM004471">
    <property type="protein sequence ID" value="OCT87394.1"/>
    <property type="molecule type" value="Genomic_DNA"/>
</dbReference>
<gene>
    <name evidence="1" type="ORF">XELAEV_18021094mg</name>
</gene>
<evidence type="ECO:0000313" key="2">
    <source>
        <dbReference type="Proteomes" id="UP000694892"/>
    </source>
</evidence>
<proteinExistence type="predicted"/>
<protein>
    <submittedName>
        <fullName evidence="1">Uncharacterized protein</fullName>
    </submittedName>
</protein>
<organism evidence="1 2">
    <name type="scientific">Xenopus laevis</name>
    <name type="common">African clawed frog</name>
    <dbReference type="NCBI Taxonomy" id="8355"/>
    <lineage>
        <taxon>Eukaryota</taxon>
        <taxon>Metazoa</taxon>
        <taxon>Chordata</taxon>
        <taxon>Craniata</taxon>
        <taxon>Vertebrata</taxon>
        <taxon>Euteleostomi</taxon>
        <taxon>Amphibia</taxon>
        <taxon>Batrachia</taxon>
        <taxon>Anura</taxon>
        <taxon>Pipoidea</taxon>
        <taxon>Pipidae</taxon>
        <taxon>Xenopodinae</taxon>
        <taxon>Xenopus</taxon>
        <taxon>Xenopus</taxon>
    </lineage>
</organism>
<name>A0A974HRB7_XENLA</name>
<reference evidence="2" key="1">
    <citation type="journal article" date="2016" name="Nature">
        <title>Genome evolution in the allotetraploid frog Xenopus laevis.</title>
        <authorList>
            <person name="Session A.M."/>
            <person name="Uno Y."/>
            <person name="Kwon T."/>
            <person name="Chapman J.A."/>
            <person name="Toyoda A."/>
            <person name="Takahashi S."/>
            <person name="Fukui A."/>
            <person name="Hikosaka A."/>
            <person name="Suzuki A."/>
            <person name="Kondo M."/>
            <person name="van Heeringen S.J."/>
            <person name="Quigley I."/>
            <person name="Heinz S."/>
            <person name="Ogino H."/>
            <person name="Ochi H."/>
            <person name="Hellsten U."/>
            <person name="Lyons J.B."/>
            <person name="Simakov O."/>
            <person name="Putnam N."/>
            <person name="Stites J."/>
            <person name="Kuroki Y."/>
            <person name="Tanaka T."/>
            <person name="Michiue T."/>
            <person name="Watanabe M."/>
            <person name="Bogdanovic O."/>
            <person name="Lister R."/>
            <person name="Georgiou G."/>
            <person name="Paranjpe S.S."/>
            <person name="van Kruijsbergen I."/>
            <person name="Shu S."/>
            <person name="Carlson J."/>
            <person name="Kinoshita T."/>
            <person name="Ohta Y."/>
            <person name="Mawaribuchi S."/>
            <person name="Jenkins J."/>
            <person name="Grimwood J."/>
            <person name="Schmutz J."/>
            <person name="Mitros T."/>
            <person name="Mozaffari S.V."/>
            <person name="Suzuki Y."/>
            <person name="Haramoto Y."/>
            <person name="Yamamoto T.S."/>
            <person name="Takagi C."/>
            <person name="Heald R."/>
            <person name="Miller K."/>
            <person name="Haudenschild C."/>
            <person name="Kitzman J."/>
            <person name="Nakayama T."/>
            <person name="Izutsu Y."/>
            <person name="Robert J."/>
            <person name="Fortriede J."/>
            <person name="Burns K."/>
            <person name="Lotay V."/>
            <person name="Karimi K."/>
            <person name="Yasuoka Y."/>
            <person name="Dichmann D.S."/>
            <person name="Flajnik M.F."/>
            <person name="Houston D.W."/>
            <person name="Shendure J."/>
            <person name="DuPasquier L."/>
            <person name="Vize P.D."/>
            <person name="Zorn A.M."/>
            <person name="Ito M."/>
            <person name="Marcotte E.M."/>
            <person name="Wallingford J.B."/>
            <person name="Ito Y."/>
            <person name="Asashima M."/>
            <person name="Ueno N."/>
            <person name="Matsuda Y."/>
            <person name="Veenstra G.J."/>
            <person name="Fujiyama A."/>
            <person name="Harland R.M."/>
            <person name="Taira M."/>
            <person name="Rokhsar D.S."/>
        </authorList>
    </citation>
    <scope>NUCLEOTIDE SEQUENCE [LARGE SCALE GENOMIC DNA]</scope>
    <source>
        <strain evidence="2">J</strain>
    </source>
</reference>
<dbReference type="AlphaFoldDB" id="A0A974HRB7"/>
<dbReference type="Proteomes" id="UP000694892">
    <property type="component" value="Chromosome 3S"/>
</dbReference>